<sequence>MPPIQFRQEHRKEGFDLLYCCMDGGSIRITDLALNTHKVGNVSSSVSKSGNEELIPKGRSIDPVVQQAHTEVGPLFNSVSNALYCLGIRFGPLQEPAIAA</sequence>
<evidence type="ECO:0000313" key="1">
    <source>
        <dbReference type="EMBL" id="VEU40824.1"/>
    </source>
</evidence>
<dbReference type="AlphaFoldDB" id="A0A448ZFL3"/>
<protein>
    <submittedName>
        <fullName evidence="1">Uncharacterized protein</fullName>
    </submittedName>
</protein>
<accession>A0A448ZFL3</accession>
<organism evidence="1 2">
    <name type="scientific">Pseudo-nitzschia multistriata</name>
    <dbReference type="NCBI Taxonomy" id="183589"/>
    <lineage>
        <taxon>Eukaryota</taxon>
        <taxon>Sar</taxon>
        <taxon>Stramenopiles</taxon>
        <taxon>Ochrophyta</taxon>
        <taxon>Bacillariophyta</taxon>
        <taxon>Bacillariophyceae</taxon>
        <taxon>Bacillariophycidae</taxon>
        <taxon>Bacillariales</taxon>
        <taxon>Bacillariaceae</taxon>
        <taxon>Pseudo-nitzschia</taxon>
    </lineage>
</organism>
<keyword evidence="2" id="KW-1185">Reference proteome</keyword>
<evidence type="ECO:0000313" key="2">
    <source>
        <dbReference type="Proteomes" id="UP000291116"/>
    </source>
</evidence>
<gene>
    <name evidence="1" type="ORF">PSNMU_V1.4_AUG-EV-PASAV3_0077210</name>
</gene>
<name>A0A448ZFL3_9STRA</name>
<proteinExistence type="predicted"/>
<dbReference type="Proteomes" id="UP000291116">
    <property type="component" value="Unassembled WGS sequence"/>
</dbReference>
<dbReference type="EMBL" id="CAACVS010000310">
    <property type="protein sequence ID" value="VEU40824.1"/>
    <property type="molecule type" value="Genomic_DNA"/>
</dbReference>
<reference evidence="1 2" key="1">
    <citation type="submission" date="2019-01" db="EMBL/GenBank/DDBJ databases">
        <authorList>
            <person name="Ferrante I. M."/>
        </authorList>
    </citation>
    <scope>NUCLEOTIDE SEQUENCE [LARGE SCALE GENOMIC DNA]</scope>
    <source>
        <strain evidence="1 2">B856</strain>
    </source>
</reference>